<protein>
    <submittedName>
        <fullName evidence="2">Uncharacterized protein</fullName>
    </submittedName>
</protein>
<reference evidence="2 3" key="1">
    <citation type="submission" date="2023-07" db="EMBL/GenBank/DDBJ databases">
        <title>Comparative genomics of wheat-associated soil bacteria to identify genetic determinants of phenazine resistance.</title>
        <authorList>
            <person name="Mouncey N."/>
        </authorList>
    </citation>
    <scope>NUCLEOTIDE SEQUENCE [LARGE SCALE GENOMIC DNA]</scope>
    <source>
        <strain evidence="2 3">W4I19-2</strain>
    </source>
</reference>
<proteinExistence type="predicted"/>
<evidence type="ECO:0000313" key="2">
    <source>
        <dbReference type="EMBL" id="MDQ0688272.1"/>
    </source>
</evidence>
<sequence length="75" mass="7841">MRRPGAAVRRGKRRAGARTRGAQNRACADAGVPHPTLGDIRPTVTSPPSDPTTRRAHAPTIGVRPCPNPPLAAVC</sequence>
<name>A0ABU0QCA5_STRAH</name>
<organism evidence="2 3">
    <name type="scientific">Streptomyces achromogenes</name>
    <dbReference type="NCBI Taxonomy" id="67255"/>
    <lineage>
        <taxon>Bacteria</taxon>
        <taxon>Bacillati</taxon>
        <taxon>Actinomycetota</taxon>
        <taxon>Actinomycetes</taxon>
        <taxon>Kitasatosporales</taxon>
        <taxon>Streptomycetaceae</taxon>
        <taxon>Streptomyces</taxon>
    </lineage>
</organism>
<dbReference type="Proteomes" id="UP001243364">
    <property type="component" value="Unassembled WGS sequence"/>
</dbReference>
<feature type="compositionally biased region" description="Pro residues" evidence="1">
    <location>
        <begin position="66"/>
        <end position="75"/>
    </location>
</feature>
<feature type="region of interest" description="Disordered" evidence="1">
    <location>
        <begin position="1"/>
        <end position="75"/>
    </location>
</feature>
<feature type="compositionally biased region" description="Basic residues" evidence="1">
    <location>
        <begin position="1"/>
        <end position="17"/>
    </location>
</feature>
<comment type="caution">
    <text evidence="2">The sequence shown here is derived from an EMBL/GenBank/DDBJ whole genome shotgun (WGS) entry which is preliminary data.</text>
</comment>
<evidence type="ECO:0000313" key="3">
    <source>
        <dbReference type="Proteomes" id="UP001243364"/>
    </source>
</evidence>
<gene>
    <name evidence="2" type="ORF">QFZ56_007235</name>
</gene>
<dbReference type="EMBL" id="JAUSYA010000001">
    <property type="protein sequence ID" value="MDQ0688272.1"/>
    <property type="molecule type" value="Genomic_DNA"/>
</dbReference>
<evidence type="ECO:0000256" key="1">
    <source>
        <dbReference type="SAM" id="MobiDB-lite"/>
    </source>
</evidence>
<accession>A0ABU0QCA5</accession>
<keyword evidence="3" id="KW-1185">Reference proteome</keyword>